<dbReference type="EMBL" id="GBYB01010565">
    <property type="protein sequence ID" value="JAG80332.1"/>
    <property type="molecule type" value="Transcribed_RNA"/>
</dbReference>
<dbReference type="GeneID" id="105264317"/>
<evidence type="ECO:0000313" key="5">
    <source>
        <dbReference type="Proteomes" id="UP000694866"/>
    </source>
</evidence>
<dbReference type="CTD" id="42058"/>
<comment type="subcellular location">
    <subcellularLocation>
        <location evidence="1">Cytoplasm</location>
        <location evidence="1">P-body</location>
    </subcellularLocation>
</comment>
<evidence type="ECO:0000313" key="4">
    <source>
        <dbReference type="EMBL" id="JAG80332.1"/>
    </source>
</evidence>
<evidence type="ECO:0000313" key="6">
    <source>
        <dbReference type="RefSeq" id="XP_011299426.1"/>
    </source>
</evidence>
<dbReference type="GO" id="GO:0000290">
    <property type="term" value="P:deadenylation-dependent decapping of nuclear-transcribed mRNA"/>
    <property type="evidence" value="ECO:0007669"/>
    <property type="project" value="InterPro"/>
</dbReference>
<feature type="region of interest" description="Disordered" evidence="3">
    <location>
        <begin position="331"/>
        <end position="354"/>
    </location>
</feature>
<dbReference type="OrthoDB" id="8251691at2759"/>
<dbReference type="GO" id="GO:0000932">
    <property type="term" value="C:P-body"/>
    <property type="evidence" value="ECO:0007669"/>
    <property type="project" value="UniProtKB-SubCell"/>
</dbReference>
<feature type="compositionally biased region" description="Low complexity" evidence="3">
    <location>
        <begin position="286"/>
        <end position="301"/>
    </location>
</feature>
<feature type="compositionally biased region" description="Acidic residues" evidence="3">
    <location>
        <begin position="19"/>
        <end position="34"/>
    </location>
</feature>
<accession>A0A0C9RPY8</accession>
<feature type="region of interest" description="Disordered" evidence="3">
    <location>
        <begin position="271"/>
        <end position="315"/>
    </location>
</feature>
<name>A0A0C9RPY8_9HYME</name>
<reference evidence="4" key="1">
    <citation type="submission" date="2015-01" db="EMBL/GenBank/DDBJ databases">
        <title>Transcriptome Assembly of Fopius arisanus.</title>
        <authorList>
            <person name="Geib S."/>
        </authorList>
    </citation>
    <scope>NUCLEOTIDE SEQUENCE</scope>
</reference>
<sequence length="726" mass="82366">MADSFFGFPTSHPGSGFDDAIDCPQDDDEVGEEDEYDALNDETFGEDATDGDWEQNHEKLAQITESTRPLVNAPTTKNGLDVDIEGSLSHLVLDEKDGIVPRPGVWDSPTLPLQPQPQVQPQPHLQPPVALKFIHTVEELERGLIRPPPGLAKPPSTIQNTQAPRNANQFILDYSGLNDHLPVNLRQNILNGLPPRFPPGLAPPGPHSVILPPNIRFPNQMLQNTRPMPPNQSNLLRYPIPPHLMMNQCQPMHSNFVGNFPQPPMPNLPQFLRPDHIIPPFANSTNQQHPNQHNNQRNQNRTHGNEPPASNHQPFFKNNLYWHQNRNNQKYNQHHRHHHNHQNELNDNGEYDEYSGLMSSREKQWLTNIQLLQHNTNQPYIDDYYFTVFSERQNKKNHNHEGKDKKQNNNGFGRDSRDKDGHVLTKVVYTPTQFENSLGKLQCGSVTAPRKIIDMDVVPNDPQQNPQQKDMKKTRQRLLEIERLYTMQLKLEDLSNPLAQAAEQVEQAQENEAEPKPPKKTAPELINILLTSLIQLLHEDKLSGILSIRKGKNLLLRFLPFLSVTEYGPQLGELWTGLLKGLAIVGRRDAYLLVKFFPEFHRWIETTRDFGTVLRLARGFLDSVNQNSKINNSLAFAVTNKFGVSVIASLLEQAENLYPEDKAMTSEWSTFIVSLSETVGASTPSVAPCQPIAANTLHQHLKRIGSLKTERYEPLESLLTDANPSR</sequence>
<organism evidence="4">
    <name type="scientific">Fopius arisanus</name>
    <dbReference type="NCBI Taxonomy" id="64838"/>
    <lineage>
        <taxon>Eukaryota</taxon>
        <taxon>Metazoa</taxon>
        <taxon>Ecdysozoa</taxon>
        <taxon>Arthropoda</taxon>
        <taxon>Hexapoda</taxon>
        <taxon>Insecta</taxon>
        <taxon>Pterygota</taxon>
        <taxon>Neoptera</taxon>
        <taxon>Endopterygota</taxon>
        <taxon>Hymenoptera</taxon>
        <taxon>Apocrita</taxon>
        <taxon>Ichneumonoidea</taxon>
        <taxon>Braconidae</taxon>
        <taxon>Opiinae</taxon>
        <taxon>Fopius</taxon>
    </lineage>
</organism>
<protein>
    <submittedName>
        <fullName evidence="4">PATL1 protein</fullName>
    </submittedName>
    <submittedName>
        <fullName evidence="6">Protein PAT1 homolog 1</fullName>
    </submittedName>
</protein>
<dbReference type="RefSeq" id="XP_011299426.1">
    <property type="nucleotide sequence ID" value="XM_011301124.1"/>
</dbReference>
<dbReference type="InterPro" id="IPR039900">
    <property type="entry name" value="Pat1-like"/>
</dbReference>
<feature type="region of interest" description="Disordered" evidence="3">
    <location>
        <begin position="1"/>
        <end position="34"/>
    </location>
</feature>
<feature type="region of interest" description="Disordered" evidence="3">
    <location>
        <begin position="395"/>
        <end position="419"/>
    </location>
</feature>
<reference evidence="6" key="2">
    <citation type="submission" date="2025-04" db="UniProtKB">
        <authorList>
            <consortium name="RefSeq"/>
        </authorList>
    </citation>
    <scope>IDENTIFICATION</scope>
    <source>
        <strain evidence="6">USDA-PBARC FA_bdor</strain>
        <tissue evidence="6">Whole organism</tissue>
    </source>
</reference>
<dbReference type="PANTHER" id="PTHR21551:SF0">
    <property type="entry name" value="PROTEIN ASSOCIATED WITH TOPO II RELATED-1, ISOFORM A"/>
    <property type="match status" value="1"/>
</dbReference>
<dbReference type="GO" id="GO:0033962">
    <property type="term" value="P:P-body assembly"/>
    <property type="evidence" value="ECO:0007669"/>
    <property type="project" value="TreeGrafter"/>
</dbReference>
<gene>
    <name evidence="4" type="primary">PATL1</name>
    <name evidence="6" type="synonym">Patr-1</name>
    <name evidence="4" type="ORF">g.13339</name>
</gene>
<keyword evidence="5" id="KW-1185">Reference proteome</keyword>
<keyword evidence="2" id="KW-0963">Cytoplasm</keyword>
<evidence type="ECO:0000256" key="2">
    <source>
        <dbReference type="ARBA" id="ARBA00022490"/>
    </source>
</evidence>
<proteinExistence type="predicted"/>
<evidence type="ECO:0000256" key="1">
    <source>
        <dbReference type="ARBA" id="ARBA00004201"/>
    </source>
</evidence>
<evidence type="ECO:0000256" key="3">
    <source>
        <dbReference type="SAM" id="MobiDB-lite"/>
    </source>
</evidence>
<dbReference type="AlphaFoldDB" id="A0A0C9RPY8"/>
<dbReference type="KEGG" id="fas:105264317"/>
<dbReference type="GO" id="GO:0003723">
    <property type="term" value="F:RNA binding"/>
    <property type="evidence" value="ECO:0007669"/>
    <property type="project" value="TreeGrafter"/>
</dbReference>
<dbReference type="Proteomes" id="UP000694866">
    <property type="component" value="Unplaced"/>
</dbReference>
<accession>A0A9R1TVI4</accession>
<dbReference type="PANTHER" id="PTHR21551">
    <property type="entry name" value="TOPOISOMERASE II-ASSOCIATED PROTEIN PAT1"/>
    <property type="match status" value="1"/>
</dbReference>